<proteinExistence type="predicted"/>
<reference evidence="6 7" key="1">
    <citation type="submission" date="2024-03" db="EMBL/GenBank/DDBJ databases">
        <authorList>
            <person name="Jo J.-H."/>
        </authorList>
    </citation>
    <scope>NUCLEOTIDE SEQUENCE [LARGE SCALE GENOMIC DNA]</scope>
    <source>
        <strain evidence="6 7">AS3R-12</strain>
    </source>
</reference>
<sequence length="408" mass="43531">MIEQGEFRRNWRPLAGAFLGIGTALSLNSFILSIFAPYFLKEFGWTKEEWSWVSTVQLLVIFSIPVSGRLADRFGVWRIAAIGAMSFPLFLVAIALMDGSLTTYFWLYVAQTIVCSTTTSTVYTRVVAQTFTKNRGLAMGLAGASAPLFGALAAPLVSEFVRTQGFSAGYLLVATFCLVGAVATLWLLWGVEQRRPESERARRGEGWRDYRAIISTPAFWVMLLATYLVNLPFALATTQTKLLAAEQGLGDAAAALMISTLGLSSVAGRFIFGAAVDRLSPPRVAAFGFALPAIGLLLLASPLDGMPVVFVSFMLIGLAFGSEADVIPVLVVRQFGIRLFGTVLGLLTAAMGAAMGGGHAMVALVQRATGSFDAFLYIATGASLVGSAMFLLLHRGRFAPSAAVPAHS</sequence>
<evidence type="ECO:0000313" key="7">
    <source>
        <dbReference type="Proteomes" id="UP001379235"/>
    </source>
</evidence>
<evidence type="ECO:0000256" key="3">
    <source>
        <dbReference type="ARBA" id="ARBA00023136"/>
    </source>
</evidence>
<feature type="domain" description="Major facilitator superfamily (MFS) profile" evidence="5">
    <location>
        <begin position="1"/>
        <end position="397"/>
    </location>
</feature>
<dbReference type="PANTHER" id="PTHR11360">
    <property type="entry name" value="MONOCARBOXYLATE TRANSPORTER"/>
    <property type="match status" value="1"/>
</dbReference>
<keyword evidence="3 4" id="KW-0472">Membrane</keyword>
<keyword evidence="7" id="KW-1185">Reference proteome</keyword>
<dbReference type="Pfam" id="PF07690">
    <property type="entry name" value="MFS_1"/>
    <property type="match status" value="1"/>
</dbReference>
<name>A0ABU8S971_9SPHN</name>
<feature type="transmembrane region" description="Helical" evidence="4">
    <location>
        <begin position="284"/>
        <end position="303"/>
    </location>
</feature>
<feature type="transmembrane region" description="Helical" evidence="4">
    <location>
        <begin position="136"/>
        <end position="157"/>
    </location>
</feature>
<feature type="transmembrane region" description="Helical" evidence="4">
    <location>
        <begin position="339"/>
        <end position="362"/>
    </location>
</feature>
<feature type="transmembrane region" description="Helical" evidence="4">
    <location>
        <begin position="169"/>
        <end position="191"/>
    </location>
</feature>
<keyword evidence="1 4" id="KW-0812">Transmembrane</keyword>
<dbReference type="SUPFAM" id="SSF103473">
    <property type="entry name" value="MFS general substrate transporter"/>
    <property type="match status" value="1"/>
</dbReference>
<feature type="transmembrane region" description="Helical" evidence="4">
    <location>
        <begin position="103"/>
        <end position="124"/>
    </location>
</feature>
<gene>
    <name evidence="6" type="ORF">WG900_11300</name>
</gene>
<dbReference type="RefSeq" id="WP_339967183.1">
    <property type="nucleotide sequence ID" value="NZ_JBBHJY010000005.1"/>
</dbReference>
<evidence type="ECO:0000256" key="4">
    <source>
        <dbReference type="SAM" id="Phobius"/>
    </source>
</evidence>
<feature type="transmembrane region" description="Helical" evidence="4">
    <location>
        <begin position="253"/>
        <end position="272"/>
    </location>
</feature>
<keyword evidence="2 4" id="KW-1133">Transmembrane helix</keyword>
<evidence type="ECO:0000256" key="2">
    <source>
        <dbReference type="ARBA" id="ARBA00022989"/>
    </source>
</evidence>
<dbReference type="PANTHER" id="PTHR11360:SF284">
    <property type="entry name" value="EG:103B4.3 PROTEIN-RELATED"/>
    <property type="match status" value="1"/>
</dbReference>
<dbReference type="EMBL" id="JBBHJY010000005">
    <property type="protein sequence ID" value="MEJ6010503.1"/>
    <property type="molecule type" value="Genomic_DNA"/>
</dbReference>
<organism evidence="6 7">
    <name type="scientific">Novosphingobium aquae</name>
    <dbReference type="NCBI Taxonomy" id="3133435"/>
    <lineage>
        <taxon>Bacteria</taxon>
        <taxon>Pseudomonadati</taxon>
        <taxon>Pseudomonadota</taxon>
        <taxon>Alphaproteobacteria</taxon>
        <taxon>Sphingomonadales</taxon>
        <taxon>Sphingomonadaceae</taxon>
        <taxon>Novosphingobium</taxon>
    </lineage>
</organism>
<feature type="transmembrane region" description="Helical" evidence="4">
    <location>
        <begin position="309"/>
        <end position="332"/>
    </location>
</feature>
<evidence type="ECO:0000259" key="5">
    <source>
        <dbReference type="PROSITE" id="PS50850"/>
    </source>
</evidence>
<dbReference type="Gene3D" id="1.20.1250.20">
    <property type="entry name" value="MFS general substrate transporter like domains"/>
    <property type="match status" value="1"/>
</dbReference>
<dbReference type="InterPro" id="IPR011701">
    <property type="entry name" value="MFS"/>
</dbReference>
<feature type="transmembrane region" description="Helical" evidence="4">
    <location>
        <begin position="212"/>
        <end position="233"/>
    </location>
</feature>
<feature type="transmembrane region" description="Helical" evidence="4">
    <location>
        <begin position="14"/>
        <end position="38"/>
    </location>
</feature>
<dbReference type="InterPro" id="IPR050327">
    <property type="entry name" value="Proton-linked_MCT"/>
</dbReference>
<comment type="caution">
    <text evidence="6">The sequence shown here is derived from an EMBL/GenBank/DDBJ whole genome shotgun (WGS) entry which is preliminary data.</text>
</comment>
<dbReference type="InterPro" id="IPR020846">
    <property type="entry name" value="MFS_dom"/>
</dbReference>
<evidence type="ECO:0000313" key="6">
    <source>
        <dbReference type="EMBL" id="MEJ6010503.1"/>
    </source>
</evidence>
<feature type="transmembrane region" description="Helical" evidence="4">
    <location>
        <begin position="374"/>
        <end position="393"/>
    </location>
</feature>
<protein>
    <submittedName>
        <fullName evidence="6">MFS transporter</fullName>
    </submittedName>
</protein>
<evidence type="ECO:0000256" key="1">
    <source>
        <dbReference type="ARBA" id="ARBA00022692"/>
    </source>
</evidence>
<accession>A0ABU8S971</accession>
<dbReference type="PROSITE" id="PS50850">
    <property type="entry name" value="MFS"/>
    <property type="match status" value="1"/>
</dbReference>
<dbReference type="InterPro" id="IPR036259">
    <property type="entry name" value="MFS_trans_sf"/>
</dbReference>
<feature type="transmembrane region" description="Helical" evidence="4">
    <location>
        <begin position="50"/>
        <end position="68"/>
    </location>
</feature>
<dbReference type="Proteomes" id="UP001379235">
    <property type="component" value="Unassembled WGS sequence"/>
</dbReference>
<feature type="transmembrane region" description="Helical" evidence="4">
    <location>
        <begin position="75"/>
        <end position="97"/>
    </location>
</feature>